<protein>
    <recommendedName>
        <fullName evidence="3">Opioid growth factor receptor (OGFr) conserved domain-containing protein</fullName>
    </recommendedName>
</protein>
<dbReference type="EMBL" id="LIAV01000202">
    <property type="protein sequence ID" value="KRO39633.1"/>
    <property type="molecule type" value="Genomic_DNA"/>
</dbReference>
<dbReference type="AlphaFoldDB" id="A0A0R2PP44"/>
<name>A0A0R2PP44_9GAMM</name>
<comment type="caution">
    <text evidence="1">The sequence shown here is derived from an EMBL/GenBank/DDBJ whole genome shotgun (WGS) entry which is preliminary data.</text>
</comment>
<proteinExistence type="predicted"/>
<dbReference type="Proteomes" id="UP000050874">
    <property type="component" value="Unassembled WGS sequence"/>
</dbReference>
<accession>A0A0R2PP44</accession>
<evidence type="ECO:0008006" key="3">
    <source>
        <dbReference type="Google" id="ProtNLM"/>
    </source>
</evidence>
<organism evidence="1 2">
    <name type="scientific">SAR86 cluster bacterium BACL1 MAG-120920-bin57</name>
    <dbReference type="NCBI Taxonomy" id="1655571"/>
    <lineage>
        <taxon>Bacteria</taxon>
        <taxon>Pseudomonadati</taxon>
        <taxon>Pseudomonadota</taxon>
        <taxon>Gammaproteobacteria</taxon>
        <taxon>SAR86 cluster</taxon>
    </lineage>
</organism>
<gene>
    <name evidence="1" type="ORF">ABR63_01570</name>
</gene>
<reference evidence="2" key="1">
    <citation type="submission" date="2015-10" db="EMBL/GenBank/DDBJ databases">
        <title>Metagenome-Assembled Genomes uncover a global brackish microbiome.</title>
        <authorList>
            <person name="Hugerth L.W."/>
            <person name="Larsson J."/>
            <person name="Alneberg J."/>
            <person name="Lindh M.V."/>
            <person name="Legrand C."/>
            <person name="Pinhassi J."/>
            <person name="Andersson A."/>
        </authorList>
    </citation>
    <scope>NUCLEOTIDE SEQUENCE [LARGE SCALE GENOMIC DNA]</scope>
</reference>
<evidence type="ECO:0000313" key="2">
    <source>
        <dbReference type="Proteomes" id="UP000050874"/>
    </source>
</evidence>
<evidence type="ECO:0000313" key="1">
    <source>
        <dbReference type="EMBL" id="KRO39633.1"/>
    </source>
</evidence>
<sequence>MKNIYLFLKGLEPDERGLTLDQIWALSDRQINASHSFIQKVFPIDEPSTHSLNKFYLEDVGLVNQIRMDPKAVENLLISKDWFLSYLSRNDSWQCLHNHNQLRITRIIKSLLLLVSRDEAEAFYKRVHELITPQAKIPARTFSYWESALGFNAKTQVS</sequence>